<feature type="compositionally biased region" description="Basic and acidic residues" evidence="1">
    <location>
        <begin position="1197"/>
        <end position="1210"/>
    </location>
</feature>
<feature type="compositionally biased region" description="Low complexity" evidence="1">
    <location>
        <begin position="834"/>
        <end position="851"/>
    </location>
</feature>
<accession>A0AAV0BRQ7</accession>
<feature type="compositionally biased region" description="Low complexity" evidence="1">
    <location>
        <begin position="733"/>
        <end position="745"/>
    </location>
</feature>
<feature type="compositionally biased region" description="Polar residues" evidence="1">
    <location>
        <begin position="1166"/>
        <end position="1192"/>
    </location>
</feature>
<feature type="compositionally biased region" description="Basic and acidic residues" evidence="1">
    <location>
        <begin position="984"/>
        <end position="997"/>
    </location>
</feature>
<feature type="region of interest" description="Disordered" evidence="1">
    <location>
        <begin position="730"/>
        <end position="783"/>
    </location>
</feature>
<comment type="caution">
    <text evidence="2">The sequence shown here is derived from an EMBL/GenBank/DDBJ whole genome shotgun (WGS) entry which is preliminary data.</text>
</comment>
<feature type="compositionally biased region" description="Polar residues" evidence="1">
    <location>
        <begin position="487"/>
        <end position="509"/>
    </location>
</feature>
<feature type="region of interest" description="Disordered" evidence="1">
    <location>
        <begin position="1131"/>
        <end position="1216"/>
    </location>
</feature>
<keyword evidence="3" id="KW-1185">Reference proteome</keyword>
<feature type="compositionally biased region" description="Basic and acidic residues" evidence="1">
    <location>
        <begin position="1143"/>
        <end position="1165"/>
    </location>
</feature>
<evidence type="ECO:0000256" key="1">
    <source>
        <dbReference type="SAM" id="MobiDB-lite"/>
    </source>
</evidence>
<dbReference type="EMBL" id="CALTRL010006041">
    <property type="protein sequence ID" value="CAH7689067.1"/>
    <property type="molecule type" value="Genomic_DNA"/>
</dbReference>
<evidence type="ECO:0000313" key="2">
    <source>
        <dbReference type="EMBL" id="CAH7689067.1"/>
    </source>
</evidence>
<proteinExistence type="predicted"/>
<dbReference type="Proteomes" id="UP001153365">
    <property type="component" value="Unassembled WGS sequence"/>
</dbReference>
<reference evidence="2" key="1">
    <citation type="submission" date="2022-06" db="EMBL/GenBank/DDBJ databases">
        <authorList>
            <consortium name="SYNGENTA / RWTH Aachen University"/>
        </authorList>
    </citation>
    <scope>NUCLEOTIDE SEQUENCE</scope>
</reference>
<feature type="compositionally biased region" description="Basic and acidic residues" evidence="1">
    <location>
        <begin position="215"/>
        <end position="228"/>
    </location>
</feature>
<feature type="compositionally biased region" description="Polar residues" evidence="1">
    <location>
        <begin position="1034"/>
        <end position="1044"/>
    </location>
</feature>
<feature type="region of interest" description="Disordered" evidence="1">
    <location>
        <begin position="817"/>
        <end position="998"/>
    </location>
</feature>
<organism evidence="2 3">
    <name type="scientific">Phakopsora pachyrhizi</name>
    <name type="common">Asian soybean rust disease fungus</name>
    <dbReference type="NCBI Taxonomy" id="170000"/>
    <lineage>
        <taxon>Eukaryota</taxon>
        <taxon>Fungi</taxon>
        <taxon>Dikarya</taxon>
        <taxon>Basidiomycota</taxon>
        <taxon>Pucciniomycotina</taxon>
        <taxon>Pucciniomycetes</taxon>
        <taxon>Pucciniales</taxon>
        <taxon>Phakopsoraceae</taxon>
        <taxon>Phakopsora</taxon>
    </lineage>
</organism>
<protein>
    <submittedName>
        <fullName evidence="2">Expressed protein</fullName>
    </submittedName>
</protein>
<feature type="region of interest" description="Disordered" evidence="1">
    <location>
        <begin position="197"/>
        <end position="230"/>
    </location>
</feature>
<feature type="region of interest" description="Disordered" evidence="1">
    <location>
        <begin position="570"/>
        <end position="600"/>
    </location>
</feature>
<feature type="compositionally biased region" description="Low complexity" evidence="1">
    <location>
        <begin position="461"/>
        <end position="486"/>
    </location>
</feature>
<feature type="compositionally biased region" description="Polar residues" evidence="1">
    <location>
        <begin position="948"/>
        <end position="962"/>
    </location>
</feature>
<feature type="compositionally biased region" description="Polar residues" evidence="1">
    <location>
        <begin position="575"/>
        <end position="586"/>
    </location>
</feature>
<name>A0AAV0BRQ7_PHAPC</name>
<feature type="compositionally biased region" description="Basic and acidic residues" evidence="1">
    <location>
        <begin position="966"/>
        <end position="976"/>
    </location>
</feature>
<feature type="region of interest" description="Disordered" evidence="1">
    <location>
        <begin position="1011"/>
        <end position="1058"/>
    </location>
</feature>
<sequence>MDSTLPSINVPLNIIITKILSELIRVPLYLNHHWSSVLLSEVSNHTVTNDCLDSINLLIDELIWIIIQSVAFYQQPNCLSPVFGSPIYPIVRPPSEQAQFIRLPFHPSLLKTHGISRVLPNSIGRDSILEAEIALIAYDQRLRSLEPVNSRRRSVSGQQQTPMSLEDLYHQLQIECQVLSPYGSDFESSARNHSYQNLARSLPAPTRTRSGVKSSDIRSPRRPGRNERLMAPTGLVDHTIPILLDHNAFELELQLMSEQGMPGMPRPYSAPQAGPCLATTVMDPRSMIYLVGLIQSVSAYLLKGSIRALERSSDQSAVHAWHLVDFISEDDHVTGFCRLFEQMNVKKYIDIVCHPPLPDLMKPLLQQEEHDQGDQLVESYRLLPSSRIVKYRPSPGMLASPSYPMIIQPAPMSTSALISSTSGCDVAVELRARASAPSLRPSGLKLPDGSQPLPSGRSLRSMIPLPVSPSSSSIIGSPLRSPIPLSKNQSKTSSVVPPSQSITSLNDASRQGAASARGTVLQEGAIKGASFISNLEISTQPHPSNQASSTALHSAPVLCAYSPSNLNSLSQSSLTPETFNNHNQSIPEPRKPRDVNFQSADSGSSSIASYSCSSASSSISSASVYPKSGTISVATSKPSYQPLAAPENRKAAVRRSRSWTTLSQSLLYPESDNPNSQTSVKLNEVTQNAIGTTAPNPTKPPGIAADRFEQLITSNETLKVSLTPLQFLDSHEMSPGSSRSGSSRAHSLKKSQAPHSGNSSSHKRNVSVKSISAPILPHKRHSSGPIKLESKFVKSSERFDDDSDYILNLQRACASQGAESSDNDLVLGSKIPRSPSINSTSPLSSSIGSDSIRGKPAPKLQSLSEFLSSEPPPTFGAPRAPMKPLTTLEPLFEPDYPINGPPRSSSKSTDRRKGGGKLAKQLLEDSSSTSSFLDHPTSKPPSVAWAESPNQWKSASGDSLSGKSHKAQERGSKNRVSDSSSGDIKAETIVRPQEGRLRGFKSLISKLKGKEDPLTYNLKANRTSSSDGKRRVAPQQNVTSSMTGAPNPRRKRVHTQGSAIHRLDLSLGDGVGFSSNSKVYGSSYERTKINQKMSSSATFLPRGAGLPPIANRSAKVSAAAEDCLKGDSELIGRDSQNTLNHGGKTDEPIARNGIQKEKIRTKTEDSQSSGTSHGTITNPDSTGLIGSQSSARGPSFAERKDSSFKSRRDACQSSQSPDLVNVLLQQAENREIFSKFPVEKTGCRSKVINQADYKDINNFKGRKSEEDDSKLDYDVEVCRILVAREARPQMKLLSKSSSEGTNELLERGTLKSAPKLGDRCCDVMLEPVAELQKLKKVMSDLNQKIEALSGCRNRGGKLTMAKETRGIEINGIINMLQAEIDWLKTMA</sequence>
<gene>
    <name evidence="2" type="ORF">PPACK8108_LOCUS24128</name>
</gene>
<evidence type="ECO:0000313" key="3">
    <source>
        <dbReference type="Proteomes" id="UP001153365"/>
    </source>
</evidence>
<feature type="region of interest" description="Disordered" evidence="1">
    <location>
        <begin position="438"/>
        <end position="516"/>
    </location>
</feature>